<dbReference type="EMBL" id="JAGSPM010000007">
    <property type="protein sequence ID" value="MBR7747420.1"/>
    <property type="molecule type" value="Genomic_DNA"/>
</dbReference>
<comment type="caution">
    <text evidence="1">The sequence shown here is derived from an EMBL/GenBank/DDBJ whole genome shotgun (WGS) entry which is preliminary data.</text>
</comment>
<evidence type="ECO:0000313" key="2">
    <source>
        <dbReference type="Proteomes" id="UP000680158"/>
    </source>
</evidence>
<gene>
    <name evidence="1" type="ORF">KDM92_12580</name>
</gene>
<proteinExistence type="predicted"/>
<dbReference type="AlphaFoldDB" id="A0A941DH18"/>
<evidence type="ECO:0008006" key="3">
    <source>
        <dbReference type="Google" id="ProtNLM"/>
    </source>
</evidence>
<sequence length="204" mass="23054">MKQRPILFSAPMVRALLDGSKTQTRRIITPQPQAVSENKIIDWEGDAKVLAQLLKQSGKECPYGQVGDQLWVRETWRTDDSLDSKAPSTFASWPVKYEADGKVLTHGAFHGNTKGKTRTSIHMPRWASRITLEITGVRVERLQDISEEDAMSEGAIGGHGAIPNYQYAATPVEHFKHIWESINGAESWEANPWVWVLEFKRVEQ</sequence>
<dbReference type="RefSeq" id="WP_212684813.1">
    <property type="nucleotide sequence ID" value="NZ_JAGSPM010000007.1"/>
</dbReference>
<organism evidence="1 2">
    <name type="scientific">Undibacterium baiyunense</name>
    <dbReference type="NCBI Taxonomy" id="2828731"/>
    <lineage>
        <taxon>Bacteria</taxon>
        <taxon>Pseudomonadati</taxon>
        <taxon>Pseudomonadota</taxon>
        <taxon>Betaproteobacteria</taxon>
        <taxon>Burkholderiales</taxon>
        <taxon>Oxalobacteraceae</taxon>
        <taxon>Undibacterium</taxon>
    </lineage>
</organism>
<dbReference type="Proteomes" id="UP000680158">
    <property type="component" value="Unassembled WGS sequence"/>
</dbReference>
<accession>A0A941DH18</accession>
<reference evidence="1 2" key="1">
    <citation type="submission" date="2021-04" db="EMBL/GenBank/DDBJ databases">
        <title>novel species isolated from subtropical streams in China.</title>
        <authorList>
            <person name="Lu H."/>
        </authorList>
    </citation>
    <scope>NUCLEOTIDE SEQUENCE [LARGE SCALE GENOMIC DNA]</scope>
    <source>
        <strain evidence="1 2">BYS107W</strain>
    </source>
</reference>
<protein>
    <recommendedName>
        <fullName evidence="3">ASCH domain-containing protein</fullName>
    </recommendedName>
</protein>
<name>A0A941DH18_9BURK</name>
<evidence type="ECO:0000313" key="1">
    <source>
        <dbReference type="EMBL" id="MBR7747420.1"/>
    </source>
</evidence>
<keyword evidence="2" id="KW-1185">Reference proteome</keyword>